<sequence>MKKIKNTMLEMISHCDCSRTFEACPNCPKHFIDLTEEQKEILCNWIDLNLTRIKDVNNRTLDSYGLKGRFERSPGGFYILNGAFKGAMVHMGYKHSKGINWYFNIKKVK</sequence>
<gene>
    <name evidence="1" type="ORF">GNF68_13465</name>
</gene>
<dbReference type="EMBL" id="WNUI01000056">
    <property type="protein sequence ID" value="MDZ4910048.1"/>
    <property type="molecule type" value="Genomic_DNA"/>
</dbReference>
<evidence type="ECO:0000313" key="2">
    <source>
        <dbReference type="Proteomes" id="UP001288778"/>
    </source>
</evidence>
<comment type="caution">
    <text evidence="1">The sequence shown here is derived from an EMBL/GenBank/DDBJ whole genome shotgun (WGS) entry which is preliminary data.</text>
</comment>
<evidence type="ECO:0000313" key="1">
    <source>
        <dbReference type="EMBL" id="MDZ4910048.1"/>
    </source>
</evidence>
<evidence type="ECO:0008006" key="3">
    <source>
        <dbReference type="Google" id="ProtNLM"/>
    </source>
</evidence>
<organism evidence="1 2">
    <name type="scientific">Clostridium perfringens</name>
    <dbReference type="NCBI Taxonomy" id="1502"/>
    <lineage>
        <taxon>Bacteria</taxon>
        <taxon>Bacillati</taxon>
        <taxon>Bacillota</taxon>
        <taxon>Clostridia</taxon>
        <taxon>Eubacteriales</taxon>
        <taxon>Clostridiaceae</taxon>
        <taxon>Clostridium</taxon>
    </lineage>
</organism>
<proteinExistence type="predicted"/>
<dbReference type="RefSeq" id="WP_198621235.1">
    <property type="nucleotide sequence ID" value="NZ_JACOIF010000077.1"/>
</dbReference>
<reference evidence="1" key="1">
    <citation type="submission" date="2019-11" db="EMBL/GenBank/DDBJ databases">
        <title>Characterization of Clostridium perfringens isolates from swine manure treated agricultural soils.</title>
        <authorList>
            <person name="Wushke S.T."/>
        </authorList>
    </citation>
    <scope>NUCLEOTIDE SEQUENCE</scope>
    <source>
        <strain evidence="1">X94</strain>
    </source>
</reference>
<dbReference type="Proteomes" id="UP001288778">
    <property type="component" value="Unassembled WGS sequence"/>
</dbReference>
<protein>
    <recommendedName>
        <fullName evidence="3">Phage protein</fullName>
    </recommendedName>
</protein>
<accession>A0AAW9I6F2</accession>
<dbReference type="AlphaFoldDB" id="A0AAW9I6F2"/>
<name>A0AAW9I6F2_CLOPF</name>